<dbReference type="InterPro" id="IPR016024">
    <property type="entry name" value="ARM-type_fold"/>
</dbReference>
<dbReference type="PANTHER" id="PTHR41291">
    <property type="entry name" value="DNA ALKYLATION REPAIR PROTEIN"/>
    <property type="match status" value="1"/>
</dbReference>
<sequence length="231" mass="25711">MNKTDVFELLEQHKNEKGITHWNKMSNTGGLTSFGLGLTTQRKLAKQIGRNRELAQILWQTDCYDAKVLGLLIDEPKLITKAQAEQQVQELHGGMLTHVFSSCDATLAKSPVAFDVAIEWLNSDDVVRQSCAYGLVYEFSKKKSKQYTDDFFENVLDTIESSYNKASKKVLLAMGGALLGIGKRSVNLNQRALKIARLIGPIDFNEEGQSCDPLNVEKHLIAPALQKKLGI</sequence>
<dbReference type="PANTHER" id="PTHR41291:SF1">
    <property type="entry name" value="DNA ALKYLATION REPAIR PROTEIN"/>
    <property type="match status" value="1"/>
</dbReference>
<dbReference type="EMBL" id="CP072110">
    <property type="protein sequence ID" value="QTH64016.1"/>
    <property type="molecule type" value="Genomic_DNA"/>
</dbReference>
<dbReference type="Proteomes" id="UP000682739">
    <property type="component" value="Chromosome"/>
</dbReference>
<organism evidence="1 2">
    <name type="scientific">Psychrosphaera ytuae</name>
    <dbReference type="NCBI Taxonomy" id="2820710"/>
    <lineage>
        <taxon>Bacteria</taxon>
        <taxon>Pseudomonadati</taxon>
        <taxon>Pseudomonadota</taxon>
        <taxon>Gammaproteobacteria</taxon>
        <taxon>Alteromonadales</taxon>
        <taxon>Pseudoalteromonadaceae</taxon>
        <taxon>Psychrosphaera</taxon>
    </lineage>
</organism>
<dbReference type="InterPro" id="IPR014825">
    <property type="entry name" value="DNA_alkylation"/>
</dbReference>
<proteinExistence type="predicted"/>
<accession>A0A975DCV0</accession>
<reference evidence="1" key="1">
    <citation type="submission" date="2021-03" db="EMBL/GenBank/DDBJ databases">
        <title>Description of Psychrosphaera ytuae sp. nov. isolated from deep sea sediment of South China Sea.</title>
        <authorList>
            <person name="Zhang J."/>
            <person name="Xu X.-D."/>
        </authorList>
    </citation>
    <scope>NUCLEOTIDE SEQUENCE</scope>
    <source>
        <strain evidence="1">MTZ26</strain>
    </source>
</reference>
<keyword evidence="2" id="KW-1185">Reference proteome</keyword>
<dbReference type="Gene3D" id="1.25.10.90">
    <property type="match status" value="1"/>
</dbReference>
<evidence type="ECO:0000313" key="1">
    <source>
        <dbReference type="EMBL" id="QTH64016.1"/>
    </source>
</evidence>
<gene>
    <name evidence="1" type="ORF">J1N51_00515</name>
</gene>
<dbReference type="Pfam" id="PF08713">
    <property type="entry name" value="DNA_alkylation"/>
    <property type="match status" value="1"/>
</dbReference>
<dbReference type="AlphaFoldDB" id="A0A975DCV0"/>
<dbReference type="KEGG" id="psym:J1N51_00515"/>
<evidence type="ECO:0000313" key="2">
    <source>
        <dbReference type="Proteomes" id="UP000682739"/>
    </source>
</evidence>
<protein>
    <submittedName>
        <fullName evidence="1">DNA alkylation repair protein</fullName>
    </submittedName>
</protein>
<dbReference type="SUPFAM" id="SSF48371">
    <property type="entry name" value="ARM repeat"/>
    <property type="match status" value="1"/>
</dbReference>
<name>A0A975DCV0_9GAMM</name>
<dbReference type="RefSeq" id="WP_208832071.1">
    <property type="nucleotide sequence ID" value="NZ_CP072110.1"/>
</dbReference>